<sequence>MDQSSLGNFLRFRSSTTPRNKINSHKLYSSLSDTENGSELYFQNQIFLPKTGVVSSGSSISSKNIKLQRQTHRTSKLNKKLKILPDLSLPLKEDETKASIPLEREYKPKELKETIKKIRKAKNPLLPRASSYCIQSAYKIDEVFKWYSQKQPDLPPLSIHECIYIPVLNHGPRLVQKNDSNDFPDFYYETHPESSDLFMEENDIIYINSEAFVFEYGVVVFWGMNQEQEQEFILELSHFMTEDNGILKQQNEEFNFFYDRNFQQRIYNDIIVLRDPGKHLVRLAISHAVAQSSKLSAFEESVEATIEKTKHIPQTLASTGKLFILRVNVSLVSNILDTPEIFWVEPVYQPLYTAVRQYLEIHQRTQLLNHRVSVIGDMLEMLKDNKNSYHGEYLEWIIIILIGVEIVIGVLTIFIEYAKC</sequence>
<dbReference type="PANTHER" id="PTHR16255:SF15">
    <property type="entry name" value="SPORULATION PROTEIN RMD1"/>
    <property type="match status" value="1"/>
</dbReference>
<keyword evidence="5" id="KW-1185">Reference proteome</keyword>
<dbReference type="PANTHER" id="PTHR16255">
    <property type="entry name" value="REQUIRED FOR MEIOTIC NUCLEAR DIVISION PROTEIN 1 HOMOLOG"/>
    <property type="match status" value="1"/>
</dbReference>
<comment type="similarity">
    <text evidence="1">Belongs to the RMD1/sif2 family.</text>
</comment>
<feature type="domain" description="DUF155" evidence="3">
    <location>
        <begin position="212"/>
        <end position="369"/>
    </location>
</feature>
<dbReference type="OrthoDB" id="18302at2759"/>
<dbReference type="Pfam" id="PF02582">
    <property type="entry name" value="DUF155"/>
    <property type="match status" value="1"/>
</dbReference>
<dbReference type="InterPro" id="IPR051624">
    <property type="entry name" value="RMD1/Sad1-interacting"/>
</dbReference>
<feature type="transmembrane region" description="Helical" evidence="2">
    <location>
        <begin position="393"/>
        <end position="415"/>
    </location>
</feature>
<evidence type="ECO:0000313" key="5">
    <source>
        <dbReference type="Proteomes" id="UP000245609"/>
    </source>
</evidence>
<keyword evidence="2" id="KW-0472">Membrane</keyword>
<dbReference type="EMBL" id="MBFS01000199">
    <property type="protein sequence ID" value="PVV03729.1"/>
    <property type="molecule type" value="Genomic_DNA"/>
</dbReference>
<dbReference type="InterPro" id="IPR003734">
    <property type="entry name" value="DUF155"/>
</dbReference>
<evidence type="ECO:0000256" key="2">
    <source>
        <dbReference type="SAM" id="Phobius"/>
    </source>
</evidence>
<dbReference type="GO" id="GO:0005739">
    <property type="term" value="C:mitochondrion"/>
    <property type="evidence" value="ECO:0007669"/>
    <property type="project" value="UniProtKB-ARBA"/>
</dbReference>
<dbReference type="AlphaFoldDB" id="A0A2T9ZGN4"/>
<dbReference type="Proteomes" id="UP000245609">
    <property type="component" value="Unassembled WGS sequence"/>
</dbReference>
<name>A0A2T9ZGN4_9FUNG</name>
<reference evidence="4 5" key="1">
    <citation type="journal article" date="2018" name="MBio">
        <title>Comparative Genomics Reveals the Core Gene Toolbox for the Fungus-Insect Symbiosis.</title>
        <authorList>
            <person name="Wang Y."/>
            <person name="Stata M."/>
            <person name="Wang W."/>
            <person name="Stajich J.E."/>
            <person name="White M.M."/>
            <person name="Moncalvo J.M."/>
        </authorList>
    </citation>
    <scope>NUCLEOTIDE SEQUENCE [LARGE SCALE GENOMIC DNA]</scope>
    <source>
        <strain evidence="4 5">SC-DP-2</strain>
    </source>
</reference>
<evidence type="ECO:0000256" key="1">
    <source>
        <dbReference type="ARBA" id="ARBA00008306"/>
    </source>
</evidence>
<gene>
    <name evidence="4" type="ORF">BB560_001802</name>
</gene>
<evidence type="ECO:0000313" key="4">
    <source>
        <dbReference type="EMBL" id="PVV03729.1"/>
    </source>
</evidence>
<evidence type="ECO:0000259" key="3">
    <source>
        <dbReference type="Pfam" id="PF02582"/>
    </source>
</evidence>
<organism evidence="4 5">
    <name type="scientific">Smittium megazygosporum</name>
    <dbReference type="NCBI Taxonomy" id="133381"/>
    <lineage>
        <taxon>Eukaryota</taxon>
        <taxon>Fungi</taxon>
        <taxon>Fungi incertae sedis</taxon>
        <taxon>Zoopagomycota</taxon>
        <taxon>Kickxellomycotina</taxon>
        <taxon>Harpellomycetes</taxon>
        <taxon>Harpellales</taxon>
        <taxon>Legeriomycetaceae</taxon>
        <taxon>Smittium</taxon>
    </lineage>
</organism>
<protein>
    <recommendedName>
        <fullName evidence="3">DUF155 domain-containing protein</fullName>
    </recommendedName>
</protein>
<comment type="caution">
    <text evidence="4">The sequence shown here is derived from an EMBL/GenBank/DDBJ whole genome shotgun (WGS) entry which is preliminary data.</text>
</comment>
<keyword evidence="2" id="KW-0812">Transmembrane</keyword>
<keyword evidence="2" id="KW-1133">Transmembrane helix</keyword>
<accession>A0A2T9ZGN4</accession>
<proteinExistence type="inferred from homology"/>